<protein>
    <submittedName>
        <fullName evidence="2">Uncharacterized protein</fullName>
    </submittedName>
</protein>
<reference evidence="3" key="1">
    <citation type="submission" date="2023-07" db="EMBL/GenBank/DDBJ databases">
        <title>Whole genome shotgun sequence of Streptomyces cacaoi subsp. asoensis NBRC 13813.</title>
        <authorList>
            <person name="Komaki H."/>
            <person name="Tamura T."/>
        </authorList>
    </citation>
    <scope>NUCLEOTIDE SEQUENCE [LARGE SCALE GENOMIC DNA]</scope>
    <source>
        <strain evidence="3">NBRC 13813</strain>
    </source>
</reference>
<gene>
    <name evidence="2" type="ORF">Saso_77310</name>
</gene>
<organism evidence="2 3">
    <name type="scientific">Streptomyces asoensis</name>
    <dbReference type="NCBI Taxonomy" id="249586"/>
    <lineage>
        <taxon>Bacteria</taxon>
        <taxon>Bacillati</taxon>
        <taxon>Actinomycetota</taxon>
        <taxon>Actinomycetes</taxon>
        <taxon>Kitasatosporales</taxon>
        <taxon>Streptomycetaceae</taxon>
        <taxon>Streptomyces</taxon>
    </lineage>
</organism>
<dbReference type="EMBL" id="BNEB01000006">
    <property type="protein sequence ID" value="GHI66081.1"/>
    <property type="molecule type" value="Genomic_DNA"/>
</dbReference>
<feature type="compositionally biased region" description="Basic residues" evidence="1">
    <location>
        <begin position="231"/>
        <end position="251"/>
    </location>
</feature>
<feature type="compositionally biased region" description="Basic residues" evidence="1">
    <location>
        <begin position="294"/>
        <end position="303"/>
    </location>
</feature>
<name>A0ABQ3SD67_9ACTN</name>
<dbReference type="Proteomes" id="UP000649259">
    <property type="component" value="Unassembled WGS sequence"/>
</dbReference>
<evidence type="ECO:0000256" key="1">
    <source>
        <dbReference type="SAM" id="MobiDB-lite"/>
    </source>
</evidence>
<feature type="region of interest" description="Disordered" evidence="1">
    <location>
        <begin position="125"/>
        <end position="144"/>
    </location>
</feature>
<comment type="caution">
    <text evidence="2">The sequence shown here is derived from an EMBL/GenBank/DDBJ whole genome shotgun (WGS) entry which is preliminary data.</text>
</comment>
<sequence length="403" mass="44348">MAQDGGDPVAHQVEQEPQLLLLAQATEPAQQRSGVVSGAGGGTPGSDPYEAAVQGVEFSGARLGAQPGQVEAAEDRGGVAAFAGAGRVEEGQALLGVHAGNAHAQVAGDVGVVQVSGQVAVLRPVPPDHGQGRQSFSSTAPGEGVQEGVGGGVVGLPGVPEGAGDGGEENERRQVQLPRQLMQIHSRIHLRPQHPPQPLPVQRPHQTVVQHPGRMHHTRQPTLRRNTTQHPRQRPTIRHITRHHLNRHRTQRPQLPHQLRSTRRIRTPPTRQQQMPHPPLPHQMPRHQPTQHPRTTRNQHRPPRIPDRATVAAVDGCGAGQARHQHSALTHRHLRLIGSDRARHRRRQHRGRRRTTIHVHQHEPPRILRLRRPHQTPHRRVHQVRHVLVATGADRVAGDQHEA</sequence>
<evidence type="ECO:0000313" key="3">
    <source>
        <dbReference type="Proteomes" id="UP000649259"/>
    </source>
</evidence>
<feature type="compositionally biased region" description="Polar residues" evidence="1">
    <location>
        <begin position="220"/>
        <end position="230"/>
    </location>
</feature>
<feature type="region of interest" description="Disordered" evidence="1">
    <location>
        <begin position="1"/>
        <end position="50"/>
    </location>
</feature>
<proteinExistence type="predicted"/>
<evidence type="ECO:0000313" key="2">
    <source>
        <dbReference type="EMBL" id="GHI66081.1"/>
    </source>
</evidence>
<feature type="compositionally biased region" description="Low complexity" evidence="1">
    <location>
        <begin position="15"/>
        <end position="36"/>
    </location>
</feature>
<feature type="region of interest" description="Disordered" evidence="1">
    <location>
        <begin position="211"/>
        <end position="305"/>
    </location>
</feature>
<keyword evidence="3" id="KW-1185">Reference proteome</keyword>
<accession>A0ABQ3SD67</accession>